<dbReference type="STRING" id="747525.W4KM78"/>
<dbReference type="Pfam" id="PF18759">
    <property type="entry name" value="Plavaka"/>
    <property type="match status" value="1"/>
</dbReference>
<sequence length="883" mass="101297">MALRRQLRLGVSYLAATVCMHQDDRRAQKIEQDCIALGSPVMHAVSLDPSANVVGDAAQASVERIALGGHDHNDIRTEFHPHSRKCPQTTSFEDYGRAAVPLPSPIDDEPWKPFRSRLDFEVAEFAVQSALNNDQVNTLLSLFKRSQGAESVTLKSQAKIYDLLRSKANTLTNFEQEEISVLYKGKHETFNVHFKPLWEWTMDLLEDPLLALHWVWDAEKVSKFNGTEFVQMYYEPWAADGFWKAQSKIPPTANPLCYILYADKTKLSSFGTQKGYPVFARLANLPVDIRNGDGVGGSHLVGWLPIVPEDPKEKNKTSFANFKNVVWHESFLHLLKSIEQHSKYGFFFHCADGTKRWLFPMILILTADYEEQCVMALIRGKNGLCPCPICLVPDKELVDLSKTHPRRTSDQSEGIFEQAQGLRFLGDKEQLFKQLSLRPVKSAFWSISNTNVHHALSWDRLHAYHLEKSGDNRMDLIPSWKDLNHFSSIMNTSFTDGSKFEDISKVITFAVHNLLGNKQKTPAGYALLQCIRSYLVLDMYAALEVHTEETIAVGELAILRFEQSLKKYIMMVDAENLKDWNFPKIHTHKHLFEDIKEKGATRNDNTKPNEKLHGPIKYAYLLRTNKKNIASQILNVDQYTLVTKFVRAQIEHVQAFKQIQEEKEEDFDILENWRSTVLIAGHVILGSRNINSSLHSREESKDPAFTNFSKRLIKWLIANLIHQFNKVAASIKLDANDKIWEYCFLKVRYESTVNWREKMDYLRCSPSFHEKPRYDCIVVDTVRGPIFAQLVFVFNYKVEGEDYPIALIHPFDATLSGPHRQKDVDFGLFRVCAKPRTSCEFIFVRSIIRGALLVEDFERTGDLLVVDTVDTDMFLRLQQIASL</sequence>
<organism evidence="1 2">
    <name type="scientific">Heterobasidion irregulare (strain TC 32-1)</name>
    <dbReference type="NCBI Taxonomy" id="747525"/>
    <lineage>
        <taxon>Eukaryota</taxon>
        <taxon>Fungi</taxon>
        <taxon>Dikarya</taxon>
        <taxon>Basidiomycota</taxon>
        <taxon>Agaricomycotina</taxon>
        <taxon>Agaricomycetes</taxon>
        <taxon>Russulales</taxon>
        <taxon>Bondarzewiaceae</taxon>
        <taxon>Heterobasidion</taxon>
        <taxon>Heterobasidion annosum species complex</taxon>
    </lineage>
</organism>
<name>W4KM78_HETIT</name>
<evidence type="ECO:0000313" key="2">
    <source>
        <dbReference type="Proteomes" id="UP000030671"/>
    </source>
</evidence>
<evidence type="ECO:0000313" key="1">
    <source>
        <dbReference type="EMBL" id="ETW86485.1"/>
    </source>
</evidence>
<dbReference type="GeneID" id="20666740"/>
<proteinExistence type="predicted"/>
<reference evidence="1 2" key="1">
    <citation type="journal article" date="2012" name="New Phytol.">
        <title>Insight into trade-off between wood decay and parasitism from the genome of a fungal forest pathogen.</title>
        <authorList>
            <person name="Olson A."/>
            <person name="Aerts A."/>
            <person name="Asiegbu F."/>
            <person name="Belbahri L."/>
            <person name="Bouzid O."/>
            <person name="Broberg A."/>
            <person name="Canback B."/>
            <person name="Coutinho P.M."/>
            <person name="Cullen D."/>
            <person name="Dalman K."/>
            <person name="Deflorio G."/>
            <person name="van Diepen L.T."/>
            <person name="Dunand C."/>
            <person name="Duplessis S."/>
            <person name="Durling M."/>
            <person name="Gonthier P."/>
            <person name="Grimwood J."/>
            <person name="Fossdal C.G."/>
            <person name="Hansson D."/>
            <person name="Henrissat B."/>
            <person name="Hietala A."/>
            <person name="Himmelstrand K."/>
            <person name="Hoffmeister D."/>
            <person name="Hogberg N."/>
            <person name="James T.Y."/>
            <person name="Karlsson M."/>
            <person name="Kohler A."/>
            <person name="Kues U."/>
            <person name="Lee Y.H."/>
            <person name="Lin Y.C."/>
            <person name="Lind M."/>
            <person name="Lindquist E."/>
            <person name="Lombard V."/>
            <person name="Lucas S."/>
            <person name="Lunden K."/>
            <person name="Morin E."/>
            <person name="Murat C."/>
            <person name="Park J."/>
            <person name="Raffaello T."/>
            <person name="Rouze P."/>
            <person name="Salamov A."/>
            <person name="Schmutz J."/>
            <person name="Solheim H."/>
            <person name="Stahlberg J."/>
            <person name="Velez H."/>
            <person name="de Vries R.P."/>
            <person name="Wiebenga A."/>
            <person name="Woodward S."/>
            <person name="Yakovlev I."/>
            <person name="Garbelotto M."/>
            <person name="Martin F."/>
            <person name="Grigoriev I.V."/>
            <person name="Stenlid J."/>
        </authorList>
    </citation>
    <scope>NUCLEOTIDE SEQUENCE [LARGE SCALE GENOMIC DNA]</scope>
    <source>
        <strain evidence="1 2">TC 32-1</strain>
    </source>
</reference>
<dbReference type="eggNOG" id="ENOG502SIW4">
    <property type="taxonomic scope" value="Eukaryota"/>
</dbReference>
<dbReference type="RefSeq" id="XP_009540503.1">
    <property type="nucleotide sequence ID" value="XM_009542208.1"/>
</dbReference>
<dbReference type="InParanoid" id="W4KM78"/>
<dbReference type="Proteomes" id="UP000030671">
    <property type="component" value="Unassembled WGS sequence"/>
</dbReference>
<gene>
    <name evidence="1" type="ORF">HETIRDRAFT_121207</name>
</gene>
<dbReference type="OrthoDB" id="3239511at2759"/>
<dbReference type="AlphaFoldDB" id="W4KM78"/>
<accession>W4KM78</accession>
<protein>
    <submittedName>
        <fullName evidence="1">Uncharacterized protein</fullName>
    </submittedName>
</protein>
<dbReference type="EMBL" id="KI925454">
    <property type="protein sequence ID" value="ETW86485.1"/>
    <property type="molecule type" value="Genomic_DNA"/>
</dbReference>
<dbReference type="HOGENOM" id="CLU_009122_0_0_1"/>
<dbReference type="InterPro" id="IPR041078">
    <property type="entry name" value="Plavaka"/>
</dbReference>
<dbReference type="KEGG" id="hir:HETIRDRAFT_121207"/>
<keyword evidence="2" id="KW-1185">Reference proteome</keyword>